<evidence type="ECO:0000313" key="3">
    <source>
        <dbReference type="EMBL" id="KAG8389016.1"/>
    </source>
</evidence>
<sequence>MSLHPEVLNDEPNPRYDNANEGVGDSDSEGEIEKGSGEGVDKSNSEGENKGGGDRENEGGGEGDSESSDSSSSEEDIMASEEDFNSDLGKWDLTGIPCHHAMSAICHLKLDPEDFAHVAYTVDNYLKVYKHLILPVNGPRLWAKTGFIPPMPPNFGRFVGKPATARRLEPDELARKKTLRSDKSMSKTSPETGVTDLPPKTAQNEKKRASSSAEVTNPFAMMPPPATVTSSQTMAPAPTSFIMMSTPRVNIRAPPPFSIMNLVLSQTSQSWLNIPGATPVPMLMKGGKKLCNHVQSKSVSNTNQTNKEKSKRDGKKKMPPWK</sequence>
<dbReference type="EMBL" id="WHWC01000002">
    <property type="protein sequence ID" value="KAG8389016.1"/>
    <property type="molecule type" value="Genomic_DNA"/>
</dbReference>
<comment type="caution">
    <text evidence="3">The sequence shown here is derived from an EMBL/GenBank/DDBJ whole genome shotgun (WGS) entry which is preliminary data.</text>
</comment>
<evidence type="ECO:0000259" key="2">
    <source>
        <dbReference type="SMART" id="SM00575"/>
    </source>
</evidence>
<feature type="compositionally biased region" description="Basic and acidic residues" evidence="1">
    <location>
        <begin position="31"/>
        <end position="58"/>
    </location>
</feature>
<accession>A0AAV6Y1B5</accession>
<dbReference type="AlphaFoldDB" id="A0AAV6Y1B5"/>
<feature type="domain" description="Zinc finger PMZ-type" evidence="2">
    <location>
        <begin position="89"/>
        <end position="111"/>
    </location>
</feature>
<proteinExistence type="predicted"/>
<gene>
    <name evidence="3" type="ORF">BUALT_Bualt02G0185500</name>
</gene>
<feature type="region of interest" description="Disordered" evidence="1">
    <location>
        <begin position="1"/>
        <end position="81"/>
    </location>
</feature>
<organism evidence="3 4">
    <name type="scientific">Buddleja alternifolia</name>
    <dbReference type="NCBI Taxonomy" id="168488"/>
    <lineage>
        <taxon>Eukaryota</taxon>
        <taxon>Viridiplantae</taxon>
        <taxon>Streptophyta</taxon>
        <taxon>Embryophyta</taxon>
        <taxon>Tracheophyta</taxon>
        <taxon>Spermatophyta</taxon>
        <taxon>Magnoliopsida</taxon>
        <taxon>eudicotyledons</taxon>
        <taxon>Gunneridae</taxon>
        <taxon>Pentapetalae</taxon>
        <taxon>asterids</taxon>
        <taxon>lamiids</taxon>
        <taxon>Lamiales</taxon>
        <taxon>Scrophulariaceae</taxon>
        <taxon>Buddlejeae</taxon>
        <taxon>Buddleja</taxon>
    </lineage>
</organism>
<protein>
    <recommendedName>
        <fullName evidence="2">Zinc finger PMZ-type domain-containing protein</fullName>
    </recommendedName>
</protein>
<feature type="compositionally biased region" description="Polar residues" evidence="1">
    <location>
        <begin position="294"/>
        <end position="305"/>
    </location>
</feature>
<feature type="compositionally biased region" description="Basic residues" evidence="1">
    <location>
        <begin position="312"/>
        <end position="322"/>
    </location>
</feature>
<name>A0AAV6Y1B5_9LAMI</name>
<evidence type="ECO:0000256" key="1">
    <source>
        <dbReference type="SAM" id="MobiDB-lite"/>
    </source>
</evidence>
<feature type="compositionally biased region" description="Basic and acidic residues" evidence="1">
    <location>
        <begin position="166"/>
        <end position="185"/>
    </location>
</feature>
<feature type="region of interest" description="Disordered" evidence="1">
    <location>
        <begin position="294"/>
        <end position="322"/>
    </location>
</feature>
<dbReference type="GO" id="GO:0008270">
    <property type="term" value="F:zinc ion binding"/>
    <property type="evidence" value="ECO:0007669"/>
    <property type="project" value="InterPro"/>
</dbReference>
<keyword evidence="4" id="KW-1185">Reference proteome</keyword>
<reference evidence="3" key="1">
    <citation type="submission" date="2019-10" db="EMBL/GenBank/DDBJ databases">
        <authorList>
            <person name="Zhang R."/>
            <person name="Pan Y."/>
            <person name="Wang J."/>
            <person name="Ma R."/>
            <person name="Yu S."/>
        </authorList>
    </citation>
    <scope>NUCLEOTIDE SEQUENCE</scope>
    <source>
        <strain evidence="3">LA-IB0</strain>
        <tissue evidence="3">Leaf</tissue>
    </source>
</reference>
<dbReference type="InterPro" id="IPR006564">
    <property type="entry name" value="Znf_PMZ"/>
</dbReference>
<feature type="compositionally biased region" description="Acidic residues" evidence="1">
    <location>
        <begin position="59"/>
        <end position="81"/>
    </location>
</feature>
<dbReference type="Proteomes" id="UP000826271">
    <property type="component" value="Unassembled WGS sequence"/>
</dbReference>
<feature type="region of interest" description="Disordered" evidence="1">
    <location>
        <begin position="166"/>
        <end position="233"/>
    </location>
</feature>
<evidence type="ECO:0000313" key="4">
    <source>
        <dbReference type="Proteomes" id="UP000826271"/>
    </source>
</evidence>
<dbReference type="SMART" id="SM00575">
    <property type="entry name" value="ZnF_PMZ"/>
    <property type="match status" value="1"/>
</dbReference>